<evidence type="ECO:0000313" key="3">
    <source>
        <dbReference type="Proteomes" id="UP000054653"/>
    </source>
</evidence>
<organism evidence="2 3">
    <name type="scientific">Trichinella britovi</name>
    <name type="common">Parasitic roundworm</name>
    <dbReference type="NCBI Taxonomy" id="45882"/>
    <lineage>
        <taxon>Eukaryota</taxon>
        <taxon>Metazoa</taxon>
        <taxon>Ecdysozoa</taxon>
        <taxon>Nematoda</taxon>
        <taxon>Enoplea</taxon>
        <taxon>Dorylaimia</taxon>
        <taxon>Trichinellida</taxon>
        <taxon>Trichinellidae</taxon>
        <taxon>Trichinella</taxon>
    </lineage>
</organism>
<proteinExistence type="predicted"/>
<accession>A0A0V1CUR4</accession>
<feature type="region of interest" description="Disordered" evidence="1">
    <location>
        <begin position="331"/>
        <end position="392"/>
    </location>
</feature>
<dbReference type="STRING" id="45882.A0A0V1CUR4"/>
<comment type="caution">
    <text evidence="2">The sequence shown here is derived from an EMBL/GenBank/DDBJ whole genome shotgun (WGS) entry which is preliminary data.</text>
</comment>
<feature type="compositionally biased region" description="Basic and acidic residues" evidence="1">
    <location>
        <begin position="349"/>
        <end position="373"/>
    </location>
</feature>
<dbReference type="EMBL" id="JYDI01000098">
    <property type="protein sequence ID" value="KRY52830.1"/>
    <property type="molecule type" value="Genomic_DNA"/>
</dbReference>
<sequence>MDRWRSLYLFVNKYCTLDLYVDARILREKHELGKRWKRRRLAMTVIEARLGRRTTHPRKERLVTLDACPGNHTNFFCANGVPTSNYGVVVRYLLSDPVRCELYKHLIKRNHPMRQRERQINKQCAEEVTKLGRRAYVSERDLVALLAGGVASREVHRAIRLQDPPTLAEAHKVAKELGKTSNCSERPYEPLGELDASAAAAFNITDVTPPSYASGNERWREERWQPSPRQPVAWSPSQRVWDKATSGRKLQVAARPMQLGDGRTMATCVWGYKMLETEEIDLVELDDAYRCNWRIWFSIFRLLRTEDIMRLAYTSREMNAMAQSYFKEMDEDRAAAGKGRPSVPSGRRRSTESLETRRDHRAVDGKRWGHEVSESTDCPRPSHPAEYMANSS</sequence>
<protein>
    <submittedName>
        <fullName evidence="2">Uncharacterized protein</fullName>
    </submittedName>
</protein>
<reference evidence="2 3" key="1">
    <citation type="submission" date="2015-01" db="EMBL/GenBank/DDBJ databases">
        <title>Evolution of Trichinella species and genotypes.</title>
        <authorList>
            <person name="Korhonen P.K."/>
            <person name="Edoardo P."/>
            <person name="Giuseppe L.R."/>
            <person name="Gasser R.B."/>
        </authorList>
    </citation>
    <scope>NUCLEOTIDE SEQUENCE [LARGE SCALE GENOMIC DNA]</scope>
    <source>
        <strain evidence="2">ISS120</strain>
    </source>
</reference>
<keyword evidence="3" id="KW-1185">Reference proteome</keyword>
<evidence type="ECO:0000256" key="1">
    <source>
        <dbReference type="SAM" id="MobiDB-lite"/>
    </source>
</evidence>
<gene>
    <name evidence="2" type="ORF">T03_7120</name>
</gene>
<dbReference type="AlphaFoldDB" id="A0A0V1CUR4"/>
<dbReference type="Proteomes" id="UP000054653">
    <property type="component" value="Unassembled WGS sequence"/>
</dbReference>
<name>A0A0V1CUR4_TRIBR</name>
<evidence type="ECO:0000313" key="2">
    <source>
        <dbReference type="EMBL" id="KRY52830.1"/>
    </source>
</evidence>